<dbReference type="AlphaFoldDB" id="A0AAW2EH54"/>
<name>A0AAW2EH54_9HYME</name>
<proteinExistence type="predicted"/>
<accession>A0AAW2EH54</accession>
<keyword evidence="2" id="KW-1185">Reference proteome</keyword>
<dbReference type="EMBL" id="JADYXP020000024">
    <property type="protein sequence ID" value="KAL0101681.1"/>
    <property type="molecule type" value="Genomic_DNA"/>
</dbReference>
<gene>
    <name evidence="1" type="ORF">PUN28_019089</name>
</gene>
<evidence type="ECO:0000313" key="1">
    <source>
        <dbReference type="EMBL" id="KAL0101681.1"/>
    </source>
</evidence>
<dbReference type="Proteomes" id="UP001430953">
    <property type="component" value="Unassembled WGS sequence"/>
</dbReference>
<sequence length="83" mass="9141">MLDEPPSCPFPFFGPPPRFAALGLPLDITRKIRTTVALHAPELRGSRWEGSRGRKGEVRGYSDKAEGSAGCVELKDTWILQVC</sequence>
<reference evidence="1 2" key="1">
    <citation type="submission" date="2023-03" db="EMBL/GenBank/DDBJ databases">
        <title>High recombination rates correlate with genetic variation in Cardiocondyla obscurior ants.</title>
        <authorList>
            <person name="Errbii M."/>
        </authorList>
    </citation>
    <scope>NUCLEOTIDE SEQUENCE [LARGE SCALE GENOMIC DNA]</scope>
    <source>
        <strain evidence="1">Alpha-2009</strain>
        <tissue evidence="1">Whole body</tissue>
    </source>
</reference>
<comment type="caution">
    <text evidence="1">The sequence shown here is derived from an EMBL/GenBank/DDBJ whole genome shotgun (WGS) entry which is preliminary data.</text>
</comment>
<evidence type="ECO:0000313" key="2">
    <source>
        <dbReference type="Proteomes" id="UP001430953"/>
    </source>
</evidence>
<protein>
    <submittedName>
        <fullName evidence="1">Uncharacterized protein</fullName>
    </submittedName>
</protein>
<organism evidence="1 2">
    <name type="scientific">Cardiocondyla obscurior</name>
    <dbReference type="NCBI Taxonomy" id="286306"/>
    <lineage>
        <taxon>Eukaryota</taxon>
        <taxon>Metazoa</taxon>
        <taxon>Ecdysozoa</taxon>
        <taxon>Arthropoda</taxon>
        <taxon>Hexapoda</taxon>
        <taxon>Insecta</taxon>
        <taxon>Pterygota</taxon>
        <taxon>Neoptera</taxon>
        <taxon>Endopterygota</taxon>
        <taxon>Hymenoptera</taxon>
        <taxon>Apocrita</taxon>
        <taxon>Aculeata</taxon>
        <taxon>Formicoidea</taxon>
        <taxon>Formicidae</taxon>
        <taxon>Myrmicinae</taxon>
        <taxon>Cardiocondyla</taxon>
    </lineage>
</organism>